<feature type="coiled-coil region" evidence="1">
    <location>
        <begin position="172"/>
        <end position="199"/>
    </location>
</feature>
<evidence type="ECO:0000313" key="4">
    <source>
        <dbReference type="Proteomes" id="UP000398389"/>
    </source>
</evidence>
<dbReference type="GO" id="GO:0051315">
    <property type="term" value="P:attachment of mitotic spindle microtubules to kinetochore"/>
    <property type="evidence" value="ECO:0007669"/>
    <property type="project" value="TreeGrafter"/>
</dbReference>
<accession>A0A5E8BY43</accession>
<organism evidence="3 4">
    <name type="scientific">Magnusiomyces paraingens</name>
    <dbReference type="NCBI Taxonomy" id="2606893"/>
    <lineage>
        <taxon>Eukaryota</taxon>
        <taxon>Fungi</taxon>
        <taxon>Dikarya</taxon>
        <taxon>Ascomycota</taxon>
        <taxon>Saccharomycotina</taxon>
        <taxon>Dipodascomycetes</taxon>
        <taxon>Dipodascales</taxon>
        <taxon>Dipodascaceae</taxon>
        <taxon>Magnusiomyces</taxon>
    </lineage>
</organism>
<dbReference type="EMBL" id="CABVLU010000004">
    <property type="protein sequence ID" value="VVT56383.1"/>
    <property type="molecule type" value="Genomic_DNA"/>
</dbReference>
<reference evidence="3 4" key="1">
    <citation type="submission" date="2019-09" db="EMBL/GenBank/DDBJ databases">
        <authorList>
            <person name="Brejova B."/>
        </authorList>
    </citation>
    <scope>NUCLEOTIDE SEQUENCE [LARGE SCALE GENOMIC DNA]</scope>
</reference>
<dbReference type="GeneID" id="43583842"/>
<name>A0A5E8BY43_9ASCO</name>
<evidence type="ECO:0000256" key="1">
    <source>
        <dbReference type="SAM" id="Coils"/>
    </source>
</evidence>
<evidence type="ECO:0000259" key="2">
    <source>
        <dbReference type="Pfam" id="PF20882"/>
    </source>
</evidence>
<dbReference type="PANTHER" id="PTHR37329:SF1">
    <property type="entry name" value="KINETOCHORE PROTEIN SOS7"/>
    <property type="match status" value="1"/>
</dbReference>
<dbReference type="InterPro" id="IPR048781">
    <property type="entry name" value="Sos7_CC"/>
</dbReference>
<keyword evidence="4" id="KW-1185">Reference proteome</keyword>
<dbReference type="InterPro" id="IPR037475">
    <property type="entry name" value="Sos7"/>
</dbReference>
<proteinExistence type="predicted"/>
<feature type="coiled-coil region" evidence="1">
    <location>
        <begin position="261"/>
        <end position="295"/>
    </location>
</feature>
<dbReference type="Pfam" id="PF20882">
    <property type="entry name" value="Sos7"/>
    <property type="match status" value="1"/>
</dbReference>
<dbReference type="Proteomes" id="UP000398389">
    <property type="component" value="Unassembled WGS sequence"/>
</dbReference>
<keyword evidence="1" id="KW-0175">Coiled coil</keyword>
<protein>
    <recommendedName>
        <fullName evidence="2">Kinetochore protein Sos7 coiled-coil domain-containing protein</fullName>
    </recommendedName>
</protein>
<gene>
    <name evidence="3" type="ORF">SAPINGB_P005027</name>
</gene>
<evidence type="ECO:0000313" key="3">
    <source>
        <dbReference type="EMBL" id="VVT56383.1"/>
    </source>
</evidence>
<feature type="coiled-coil region" evidence="1">
    <location>
        <begin position="115"/>
        <end position="142"/>
    </location>
</feature>
<dbReference type="AlphaFoldDB" id="A0A5E8BY43"/>
<dbReference type="GO" id="GO:0034501">
    <property type="term" value="P:protein localization to kinetochore"/>
    <property type="evidence" value="ECO:0007669"/>
    <property type="project" value="InterPro"/>
</dbReference>
<feature type="domain" description="Kinetochore protein Sos7 coiled-coil" evidence="2">
    <location>
        <begin position="74"/>
        <end position="159"/>
    </location>
</feature>
<dbReference type="GO" id="GO:0000776">
    <property type="term" value="C:kinetochore"/>
    <property type="evidence" value="ECO:0007669"/>
    <property type="project" value="InterPro"/>
</dbReference>
<dbReference type="RefSeq" id="XP_031855633.1">
    <property type="nucleotide sequence ID" value="XM_031999742.1"/>
</dbReference>
<sequence>MTASESLPKQELEALKKLKDIPLAILNAEAEYVKQIGDPRRLSDNNNVKVSDQIKELLQQDPRLMPEELKAAHEVFQTHKLAYLEHETKVEFLKIMMNAFEDDDESSTYYANLFLSLNEDTIAQEERANAELKSKLKSEKRRVESLQSWVEQAAKQLVDDVADVVQTKPAEILKMTTEIDEMQREIDALEEKEKAYYKSLTDQLGIDREDGQEYDINEDPVAKMIKETEEFETRVHELEHHQLNQQTNVIHGPKPPKSTDLESLTRELDIKSASNSALEREIAQLTARDQKLRDITAHFKEPLENSLPQDPQAFVLLQQLSRNNSISDINEYVESGETNTYVVQQAIDWYSNVNTMMSKMLGIDYSTLRLLQKGPHHILYKFTKQVSIFGKTGNPKLFVAAQISYELFIVNLTGKIETGKITGIHLLRRLSVKSGDNSSGEPVADNVIDRAVLAQDVLTQTKALYGCSPSFFVNETSRIIRERLNSLN</sequence>
<dbReference type="PANTHER" id="PTHR37329">
    <property type="entry name" value="KINETOCHORE PROTEIN SOS7"/>
    <property type="match status" value="1"/>
</dbReference>